<gene>
    <name evidence="1" type="ORF">J2S57_005209</name>
</gene>
<proteinExistence type="predicted"/>
<dbReference type="SUPFAM" id="SSF118010">
    <property type="entry name" value="TM1457-like"/>
    <property type="match status" value="1"/>
</dbReference>
<evidence type="ECO:0000313" key="2">
    <source>
        <dbReference type="Proteomes" id="UP001235712"/>
    </source>
</evidence>
<dbReference type="EMBL" id="JAUSQZ010000001">
    <property type="protein sequence ID" value="MDP9829460.1"/>
    <property type="molecule type" value="Genomic_DNA"/>
</dbReference>
<dbReference type="RefSeq" id="WP_307247668.1">
    <property type="nucleotide sequence ID" value="NZ_JAUSQZ010000001.1"/>
</dbReference>
<reference evidence="1 2" key="1">
    <citation type="submission" date="2023-07" db="EMBL/GenBank/DDBJ databases">
        <title>Sequencing the genomes of 1000 actinobacteria strains.</title>
        <authorList>
            <person name="Klenk H.-P."/>
        </authorList>
    </citation>
    <scope>NUCLEOTIDE SEQUENCE [LARGE SCALE GENOMIC DNA]</scope>
    <source>
        <strain evidence="1 2">DSM 44388</strain>
    </source>
</reference>
<name>A0ABT9PBR6_9ACTN</name>
<dbReference type="InterPro" id="IPR036764">
    <property type="entry name" value="Peptidase_Prp_sf"/>
</dbReference>
<sequence>MIAIHALLREGVTHIEVTGHERGPGQVGDEGRVCAAVTAITRTATLGLLAVAEEYPDLVSINLTEE</sequence>
<protein>
    <submittedName>
        <fullName evidence="1">Uncharacterized protein YsxB (DUF464 family)</fullName>
    </submittedName>
</protein>
<organism evidence="1 2">
    <name type="scientific">Kineosporia succinea</name>
    <dbReference type="NCBI Taxonomy" id="84632"/>
    <lineage>
        <taxon>Bacteria</taxon>
        <taxon>Bacillati</taxon>
        <taxon>Actinomycetota</taxon>
        <taxon>Actinomycetes</taxon>
        <taxon>Kineosporiales</taxon>
        <taxon>Kineosporiaceae</taxon>
        <taxon>Kineosporia</taxon>
    </lineage>
</organism>
<comment type="caution">
    <text evidence="1">The sequence shown here is derived from an EMBL/GenBank/DDBJ whole genome shotgun (WGS) entry which is preliminary data.</text>
</comment>
<evidence type="ECO:0000313" key="1">
    <source>
        <dbReference type="EMBL" id="MDP9829460.1"/>
    </source>
</evidence>
<dbReference type="Proteomes" id="UP001235712">
    <property type="component" value="Unassembled WGS sequence"/>
</dbReference>
<accession>A0ABT9PBR6</accession>
<keyword evidence="2" id="KW-1185">Reference proteome</keyword>